<proteinExistence type="predicted"/>
<sequence length="85" mass="9503">MGGPGKQLLSLEEEVIRLRWKENFLKKAAGSREAVRGEKKRKGFAVIRKMSISFPLGLNRTGAGSSFRGEVRWTRQPGVHPRVVA</sequence>
<reference evidence="1" key="2">
    <citation type="submission" date="2020-09" db="EMBL/GenBank/DDBJ databases">
        <authorList>
            <person name="Sun Q."/>
            <person name="Zhou Y."/>
        </authorList>
    </citation>
    <scope>NUCLEOTIDE SEQUENCE</scope>
    <source>
        <strain evidence="1">CGMCC 1.15179</strain>
    </source>
</reference>
<keyword evidence="2" id="KW-1185">Reference proteome</keyword>
<comment type="caution">
    <text evidence="1">The sequence shown here is derived from an EMBL/GenBank/DDBJ whole genome shotgun (WGS) entry which is preliminary data.</text>
</comment>
<organism evidence="1 2">
    <name type="scientific">Marinithermofilum abyssi</name>
    <dbReference type="NCBI Taxonomy" id="1571185"/>
    <lineage>
        <taxon>Bacteria</taxon>
        <taxon>Bacillati</taxon>
        <taxon>Bacillota</taxon>
        <taxon>Bacilli</taxon>
        <taxon>Bacillales</taxon>
        <taxon>Thermoactinomycetaceae</taxon>
        <taxon>Marinithermofilum</taxon>
    </lineage>
</organism>
<dbReference type="AlphaFoldDB" id="A0A8J2VBV1"/>
<protein>
    <submittedName>
        <fullName evidence="1">Uncharacterized protein</fullName>
    </submittedName>
</protein>
<accession>A0A8J2VBV1</accession>
<dbReference type="Proteomes" id="UP000625210">
    <property type="component" value="Unassembled WGS sequence"/>
</dbReference>
<name>A0A8J2VBV1_9BACL</name>
<reference evidence="1" key="1">
    <citation type="journal article" date="2014" name="Int. J. Syst. Evol. Microbiol.">
        <title>Complete genome sequence of Corynebacterium casei LMG S-19264T (=DSM 44701T), isolated from a smear-ripened cheese.</title>
        <authorList>
            <consortium name="US DOE Joint Genome Institute (JGI-PGF)"/>
            <person name="Walter F."/>
            <person name="Albersmeier A."/>
            <person name="Kalinowski J."/>
            <person name="Ruckert C."/>
        </authorList>
    </citation>
    <scope>NUCLEOTIDE SEQUENCE</scope>
    <source>
        <strain evidence="1">CGMCC 1.15179</strain>
    </source>
</reference>
<gene>
    <name evidence="1" type="ORF">GCM10011571_14360</name>
</gene>
<evidence type="ECO:0000313" key="2">
    <source>
        <dbReference type="Proteomes" id="UP000625210"/>
    </source>
</evidence>
<evidence type="ECO:0000313" key="1">
    <source>
        <dbReference type="EMBL" id="GGE14027.1"/>
    </source>
</evidence>
<dbReference type="EMBL" id="BMHQ01000004">
    <property type="protein sequence ID" value="GGE14027.1"/>
    <property type="molecule type" value="Genomic_DNA"/>
</dbReference>